<dbReference type="Gene3D" id="1.20.58.2220">
    <property type="entry name" value="Formin, FH2 domain"/>
    <property type="match status" value="1"/>
</dbReference>
<dbReference type="AlphaFoldDB" id="A0ABC8M9F6"/>
<keyword evidence="4" id="KW-1185">Reference proteome</keyword>
<comment type="caution">
    <text evidence="3">The sequence shown here is derived from an EMBL/GenBank/DDBJ whole genome shotgun (WGS) entry which is preliminary data.</text>
</comment>
<evidence type="ECO:0000313" key="4">
    <source>
        <dbReference type="Proteomes" id="UP001642260"/>
    </source>
</evidence>
<dbReference type="PANTHER" id="PTHR23213">
    <property type="entry name" value="FORMIN-RELATED"/>
    <property type="match status" value="1"/>
</dbReference>
<name>A0ABC8M9F6_ERUVS</name>
<protein>
    <recommendedName>
        <fullName evidence="2">FH2 domain-containing protein</fullName>
    </recommendedName>
</protein>
<dbReference type="SUPFAM" id="SSF101447">
    <property type="entry name" value="Formin homology 2 domain (FH2 domain)"/>
    <property type="match status" value="1"/>
</dbReference>
<organism evidence="3 4">
    <name type="scientific">Eruca vesicaria subsp. sativa</name>
    <name type="common">Garden rocket</name>
    <name type="synonym">Eruca sativa</name>
    <dbReference type="NCBI Taxonomy" id="29727"/>
    <lineage>
        <taxon>Eukaryota</taxon>
        <taxon>Viridiplantae</taxon>
        <taxon>Streptophyta</taxon>
        <taxon>Embryophyta</taxon>
        <taxon>Tracheophyta</taxon>
        <taxon>Spermatophyta</taxon>
        <taxon>Magnoliopsida</taxon>
        <taxon>eudicotyledons</taxon>
        <taxon>Gunneridae</taxon>
        <taxon>Pentapetalae</taxon>
        <taxon>rosids</taxon>
        <taxon>malvids</taxon>
        <taxon>Brassicales</taxon>
        <taxon>Brassicaceae</taxon>
        <taxon>Brassiceae</taxon>
        <taxon>Eruca</taxon>
    </lineage>
</organism>
<accession>A0ABC8M9F6</accession>
<evidence type="ECO:0000313" key="3">
    <source>
        <dbReference type="EMBL" id="CAH8392469.1"/>
    </source>
</evidence>
<evidence type="ECO:0000259" key="2">
    <source>
        <dbReference type="PROSITE" id="PS51444"/>
    </source>
</evidence>
<evidence type="ECO:0000256" key="1">
    <source>
        <dbReference type="ARBA" id="ARBA00025793"/>
    </source>
</evidence>
<dbReference type="Proteomes" id="UP001642260">
    <property type="component" value="Unassembled WGS sequence"/>
</dbReference>
<sequence length="118" mass="13245">MVPTKREELKLYSDKGVVDELGSAEKFLKALVVVPFAFQIAEAMLYTEEPCKEKSSRLFVKLLEDFLKTRNKMNIGTRCGGAKAIEIDTLLKLSDEGTNGKTTQLHFILQEISCDIIC</sequence>
<dbReference type="InterPro" id="IPR015425">
    <property type="entry name" value="FH2_Formin"/>
</dbReference>
<dbReference type="Pfam" id="PF02181">
    <property type="entry name" value="FH2"/>
    <property type="match status" value="1"/>
</dbReference>
<comment type="similarity">
    <text evidence="1">Belongs to the formin-like family. Class-I subfamily.</text>
</comment>
<dbReference type="PROSITE" id="PS51444">
    <property type="entry name" value="FH2"/>
    <property type="match status" value="1"/>
</dbReference>
<gene>
    <name evidence="3" type="ORF">ERUC_LOCUS44952</name>
</gene>
<dbReference type="EMBL" id="CAKOAT010996224">
    <property type="protein sequence ID" value="CAH8392469.1"/>
    <property type="molecule type" value="Genomic_DNA"/>
</dbReference>
<proteinExistence type="inferred from homology"/>
<feature type="domain" description="FH2" evidence="2">
    <location>
        <begin position="1"/>
        <end position="118"/>
    </location>
</feature>
<dbReference type="PANTHER" id="PTHR23213:SF177">
    <property type="entry name" value="FORMIN-LIKE PROTEIN 11"/>
    <property type="match status" value="1"/>
</dbReference>
<reference evidence="3 4" key="1">
    <citation type="submission" date="2022-03" db="EMBL/GenBank/DDBJ databases">
        <authorList>
            <person name="Macdonald S."/>
            <person name="Ahmed S."/>
            <person name="Newling K."/>
        </authorList>
    </citation>
    <scope>NUCLEOTIDE SEQUENCE [LARGE SCALE GENOMIC DNA]</scope>
</reference>
<dbReference type="InterPro" id="IPR027643">
    <property type="entry name" value="Formin-like_plant"/>
</dbReference>
<dbReference type="InterPro" id="IPR042201">
    <property type="entry name" value="FH2_Formin_sf"/>
</dbReference>